<dbReference type="EMBL" id="MK500441">
    <property type="protein sequence ID" value="QBK89806.1"/>
    <property type="molecule type" value="Genomic_DNA"/>
</dbReference>
<dbReference type="InterPro" id="IPR046938">
    <property type="entry name" value="DNA_clamp_sf"/>
</dbReference>
<sequence length="307" mass="35570">MDPYKQIIEDSGISSTFEDDTSFSATFHNGYGFRSLIEYAKSINKECEIIFDNEGIRFSKSDPDGKIMIDVIIASEELVYYNYSSSLEEYIVSFPLDILEKNVKQVTKKKSIRLFKKVGSPDIYMQHLTSYNQITMDEKEIQTLSYDQTKITQPPPPEYYIRDHIVAIPIHNFSMLCKEYCTCTCDGVMINISKKMVRLEGKSSKKISNADEKNLIIRRYYNYENSNRNLSLEEIEKLDNTGMYSVYIPINRIKCFSKLSIASENGIIKFYRPTDDIIKISKEKDKVVPIKMMCNLSNYGLAYIYTS</sequence>
<evidence type="ECO:0000313" key="1">
    <source>
        <dbReference type="EMBL" id="QBK89806.1"/>
    </source>
</evidence>
<name>A0A481Z273_9VIRU</name>
<proteinExistence type="predicted"/>
<dbReference type="SUPFAM" id="SSF55979">
    <property type="entry name" value="DNA clamp"/>
    <property type="match status" value="1"/>
</dbReference>
<gene>
    <name evidence="1" type="ORF">LCPAC101_00890</name>
</gene>
<protein>
    <submittedName>
        <fullName evidence="1">Proliferating cell nuclear antigen</fullName>
    </submittedName>
</protein>
<accession>A0A481Z273</accession>
<reference evidence="1" key="1">
    <citation type="journal article" date="2019" name="MBio">
        <title>Virus Genomes from Deep Sea Sediments Expand the Ocean Megavirome and Support Independent Origins of Viral Gigantism.</title>
        <authorList>
            <person name="Backstrom D."/>
            <person name="Yutin N."/>
            <person name="Jorgensen S.L."/>
            <person name="Dharamshi J."/>
            <person name="Homa F."/>
            <person name="Zaremba-Niedwiedzka K."/>
            <person name="Spang A."/>
            <person name="Wolf Y.I."/>
            <person name="Koonin E.V."/>
            <person name="Ettema T.J."/>
        </authorList>
    </citation>
    <scope>NUCLEOTIDE SEQUENCE</scope>
</reference>
<dbReference type="Gene3D" id="3.70.10.10">
    <property type="match status" value="1"/>
</dbReference>
<organism evidence="1">
    <name type="scientific">Pithovirus LCPAC101</name>
    <dbReference type="NCBI Taxonomy" id="2506586"/>
    <lineage>
        <taxon>Viruses</taxon>
        <taxon>Pithoviruses</taxon>
    </lineage>
</organism>